<sequence>NKAAYKSSGRKYEKYEGSCEHCKRTGHKKSECWILHPHLKPRGFNRDMEAKAHLSAEANGAGSSGASSCAKVGESEGRALASHQLIGKGMDQEVFKRADLEAFFKALKESGNTLGNTLGYSYAAHTLPSTTDKLLDIFKSSYTAASNPSNTDKLLDMFKSAYTTTSEPSITSKMLGLLGKLIKQNEPSRTEITGNMHKPLIIDSGASHHMISDNNLIKDIEPAHGHVMIANGDRIPIRGIGYGASFPSCVFIC</sequence>
<dbReference type="AlphaFoldDB" id="A0A0D2ZTV4"/>
<evidence type="ECO:0000313" key="3">
    <source>
        <dbReference type="Proteomes" id="UP000032141"/>
    </source>
</evidence>
<dbReference type="InterPro" id="IPR054722">
    <property type="entry name" value="PolX-like_BBD"/>
</dbReference>
<dbReference type="EnsemblPlants" id="Bo01145s020.1">
    <property type="protein sequence ID" value="Bo01145s020.1"/>
    <property type="gene ID" value="Bo01145s020"/>
</dbReference>
<dbReference type="Gramene" id="Bo01145s020.1">
    <property type="protein sequence ID" value="Bo01145s020.1"/>
    <property type="gene ID" value="Bo01145s020"/>
</dbReference>
<reference evidence="2" key="1">
    <citation type="journal article" date="2014" name="Genome Biol.">
        <title>Transcriptome and methylome profiling reveals relics of genome dominance in the mesopolyploid Brassica oleracea.</title>
        <authorList>
            <person name="Parkin I.A."/>
            <person name="Koh C."/>
            <person name="Tang H."/>
            <person name="Robinson S.J."/>
            <person name="Kagale S."/>
            <person name="Clarke W.E."/>
            <person name="Town C.D."/>
            <person name="Nixon J."/>
            <person name="Krishnakumar V."/>
            <person name="Bidwell S.L."/>
            <person name="Denoeud F."/>
            <person name="Belcram H."/>
            <person name="Links M.G."/>
            <person name="Just J."/>
            <person name="Clarke C."/>
            <person name="Bender T."/>
            <person name="Huebert T."/>
            <person name="Mason A.S."/>
            <person name="Pires J.C."/>
            <person name="Barker G."/>
            <person name="Moore J."/>
            <person name="Walley P.G."/>
            <person name="Manoli S."/>
            <person name="Batley J."/>
            <person name="Edwards D."/>
            <person name="Nelson M.N."/>
            <person name="Wang X."/>
            <person name="Paterson A.H."/>
            <person name="King G."/>
            <person name="Bancroft I."/>
            <person name="Chalhoub B."/>
            <person name="Sharpe A.G."/>
        </authorList>
    </citation>
    <scope>NUCLEOTIDE SEQUENCE [LARGE SCALE GENOMIC DNA]</scope>
    <source>
        <strain evidence="2">cv. TO1000</strain>
    </source>
</reference>
<keyword evidence="3" id="KW-1185">Reference proteome</keyword>
<dbReference type="Pfam" id="PF22936">
    <property type="entry name" value="Pol_BBD"/>
    <property type="match status" value="1"/>
</dbReference>
<organism evidence="2 3">
    <name type="scientific">Brassica oleracea var. oleracea</name>
    <dbReference type="NCBI Taxonomy" id="109376"/>
    <lineage>
        <taxon>Eukaryota</taxon>
        <taxon>Viridiplantae</taxon>
        <taxon>Streptophyta</taxon>
        <taxon>Embryophyta</taxon>
        <taxon>Tracheophyta</taxon>
        <taxon>Spermatophyta</taxon>
        <taxon>Magnoliopsida</taxon>
        <taxon>eudicotyledons</taxon>
        <taxon>Gunneridae</taxon>
        <taxon>Pentapetalae</taxon>
        <taxon>rosids</taxon>
        <taxon>malvids</taxon>
        <taxon>Brassicales</taxon>
        <taxon>Brassicaceae</taxon>
        <taxon>Brassiceae</taxon>
        <taxon>Brassica</taxon>
    </lineage>
</organism>
<feature type="domain" description="Retrovirus-related Pol polyprotein from transposon TNT 1-94-like beta-barrel" evidence="1">
    <location>
        <begin position="201"/>
        <end position="241"/>
    </location>
</feature>
<dbReference type="HOGENOM" id="CLU_108770_0_0_1"/>
<name>A0A0D2ZTV4_BRAOL</name>
<accession>A0A0D2ZTV4</accession>
<protein>
    <recommendedName>
        <fullName evidence="1">Retrovirus-related Pol polyprotein from transposon TNT 1-94-like beta-barrel domain-containing protein</fullName>
    </recommendedName>
</protein>
<dbReference type="eggNOG" id="KOG0017">
    <property type="taxonomic scope" value="Eukaryota"/>
</dbReference>
<reference evidence="2" key="2">
    <citation type="submission" date="2015-06" db="UniProtKB">
        <authorList>
            <consortium name="EnsemblPlants"/>
        </authorList>
    </citation>
    <scope>IDENTIFICATION</scope>
</reference>
<proteinExistence type="predicted"/>
<evidence type="ECO:0000259" key="1">
    <source>
        <dbReference type="Pfam" id="PF22936"/>
    </source>
</evidence>
<dbReference type="Proteomes" id="UP000032141">
    <property type="component" value="Unassembled WGS sequence"/>
</dbReference>
<evidence type="ECO:0000313" key="2">
    <source>
        <dbReference type="EnsemblPlants" id="Bo01145s020.1"/>
    </source>
</evidence>